<keyword evidence="7" id="KW-1185">Reference proteome</keyword>
<dbReference type="PROSITE" id="PS00375">
    <property type="entry name" value="UDPGT"/>
    <property type="match status" value="1"/>
</dbReference>
<reference evidence="6" key="4">
    <citation type="submission" date="2019-03" db="UniProtKB">
        <authorList>
            <consortium name="EnsemblPlants"/>
        </authorList>
    </citation>
    <scope>IDENTIFICATION</scope>
</reference>
<dbReference type="AlphaFoldDB" id="A0A453SB27"/>
<dbReference type="Pfam" id="PF00201">
    <property type="entry name" value="UDPGT"/>
    <property type="match status" value="1"/>
</dbReference>
<dbReference type="GO" id="GO:0080044">
    <property type="term" value="F:quercetin 7-O-glucosyltransferase activity"/>
    <property type="evidence" value="ECO:0007669"/>
    <property type="project" value="TreeGrafter"/>
</dbReference>
<dbReference type="Gene3D" id="3.40.50.2000">
    <property type="entry name" value="Glycogen Phosphorylase B"/>
    <property type="match status" value="2"/>
</dbReference>
<evidence type="ECO:0000256" key="3">
    <source>
        <dbReference type="RuleBase" id="RU003718"/>
    </source>
</evidence>
<dbReference type="EC" id="2.4.1.-" evidence="4"/>
<name>A0A453SB27_AEGTS</name>
<evidence type="ECO:0000313" key="7">
    <source>
        <dbReference type="Proteomes" id="UP000015105"/>
    </source>
</evidence>
<comment type="similarity">
    <text evidence="1 3">Belongs to the UDP-glycosyltransferase family.</text>
</comment>
<reference evidence="7" key="1">
    <citation type="journal article" date="2014" name="Science">
        <title>Ancient hybridizations among the ancestral genomes of bread wheat.</title>
        <authorList>
            <consortium name="International Wheat Genome Sequencing Consortium,"/>
            <person name="Marcussen T."/>
            <person name="Sandve S.R."/>
            <person name="Heier L."/>
            <person name="Spannagl M."/>
            <person name="Pfeifer M."/>
            <person name="Jakobsen K.S."/>
            <person name="Wulff B.B."/>
            <person name="Steuernagel B."/>
            <person name="Mayer K.F."/>
            <person name="Olsen O.A."/>
        </authorList>
    </citation>
    <scope>NUCLEOTIDE SEQUENCE [LARGE SCALE GENOMIC DNA]</scope>
    <source>
        <strain evidence="7">cv. AL8/78</strain>
    </source>
</reference>
<dbReference type="EnsemblPlants" id="AET7Gv20877000.1">
    <property type="protein sequence ID" value="AET7Gv20877000.1"/>
    <property type="gene ID" value="AET7Gv20877000"/>
</dbReference>
<dbReference type="STRING" id="200361.A0A453SB27"/>
<evidence type="ECO:0000313" key="6">
    <source>
        <dbReference type="EnsemblPlants" id="AET7Gv20877000.1"/>
    </source>
</evidence>
<dbReference type="GO" id="GO:0080043">
    <property type="term" value="F:quercetin 3-O-glucosyltransferase activity"/>
    <property type="evidence" value="ECO:0007669"/>
    <property type="project" value="TreeGrafter"/>
</dbReference>
<dbReference type="PANTHER" id="PTHR11926:SF1534">
    <property type="entry name" value="GLYCOSYLTRANSFERASE"/>
    <property type="match status" value="1"/>
</dbReference>
<dbReference type="SUPFAM" id="SSF53756">
    <property type="entry name" value="UDP-Glycosyltransferase/glycogen phosphorylase"/>
    <property type="match status" value="1"/>
</dbReference>
<accession>A0A453SB27</accession>
<evidence type="ECO:0000256" key="4">
    <source>
        <dbReference type="RuleBase" id="RU362057"/>
    </source>
</evidence>
<dbReference type="FunFam" id="3.40.50.2000:FF:000255">
    <property type="entry name" value="Glycosyltransferase"/>
    <property type="match status" value="1"/>
</dbReference>
<reference evidence="7" key="2">
    <citation type="journal article" date="2017" name="Nat. Plants">
        <title>The Aegilops tauschii genome reveals multiple impacts of transposons.</title>
        <authorList>
            <person name="Zhao G."/>
            <person name="Zou C."/>
            <person name="Li K."/>
            <person name="Wang K."/>
            <person name="Li T."/>
            <person name="Gao L."/>
            <person name="Zhang X."/>
            <person name="Wang H."/>
            <person name="Yang Z."/>
            <person name="Liu X."/>
            <person name="Jiang W."/>
            <person name="Mao L."/>
            <person name="Kong X."/>
            <person name="Jiao Y."/>
            <person name="Jia J."/>
        </authorList>
    </citation>
    <scope>NUCLEOTIDE SEQUENCE [LARGE SCALE GENOMIC DNA]</scope>
    <source>
        <strain evidence="7">cv. AL8/78</strain>
    </source>
</reference>
<dbReference type="PANTHER" id="PTHR11926">
    <property type="entry name" value="GLUCOSYL/GLUCURONOSYL TRANSFERASES"/>
    <property type="match status" value="1"/>
</dbReference>
<dbReference type="InterPro" id="IPR002213">
    <property type="entry name" value="UDP_glucos_trans"/>
</dbReference>
<dbReference type="FunFam" id="3.40.50.2000:FF:000037">
    <property type="entry name" value="Glycosyltransferase"/>
    <property type="match status" value="1"/>
</dbReference>
<evidence type="ECO:0000256" key="2">
    <source>
        <dbReference type="ARBA" id="ARBA00022679"/>
    </source>
</evidence>
<keyword evidence="2 3" id="KW-0808">Transferase</keyword>
<feature type="region of interest" description="Disordered" evidence="5">
    <location>
        <begin position="1"/>
        <end position="28"/>
    </location>
</feature>
<protein>
    <recommendedName>
        <fullName evidence="4">Glycosyltransferase</fullName>
        <ecNumber evidence="4">2.4.1.-</ecNumber>
    </recommendedName>
</protein>
<reference evidence="6" key="5">
    <citation type="journal article" date="2021" name="G3 (Bethesda)">
        <title>Aegilops tauschii genome assembly Aet v5.0 features greater sequence contiguity and improved annotation.</title>
        <authorList>
            <person name="Wang L."/>
            <person name="Zhu T."/>
            <person name="Rodriguez J.C."/>
            <person name="Deal K.R."/>
            <person name="Dubcovsky J."/>
            <person name="McGuire P.E."/>
            <person name="Lux T."/>
            <person name="Spannagl M."/>
            <person name="Mayer K.F.X."/>
            <person name="Baldrich P."/>
            <person name="Meyers B.C."/>
            <person name="Huo N."/>
            <person name="Gu Y.Q."/>
            <person name="Zhou H."/>
            <person name="Devos K.M."/>
            <person name="Bennetzen J.L."/>
            <person name="Unver T."/>
            <person name="Budak H."/>
            <person name="Gulick P.J."/>
            <person name="Galiba G."/>
            <person name="Kalapos B."/>
            <person name="Nelson D.R."/>
            <person name="Li P."/>
            <person name="You F.M."/>
            <person name="Luo M.C."/>
            <person name="Dvorak J."/>
        </authorList>
    </citation>
    <scope>NUCLEOTIDE SEQUENCE [LARGE SCALE GENOMIC DNA]</scope>
    <source>
        <strain evidence="6">cv. AL8/78</strain>
    </source>
</reference>
<dbReference type="CDD" id="cd03784">
    <property type="entry name" value="GT1_Gtf-like"/>
    <property type="match status" value="1"/>
</dbReference>
<proteinExistence type="inferred from homology"/>
<dbReference type="InterPro" id="IPR035595">
    <property type="entry name" value="UDP_glycos_trans_CS"/>
</dbReference>
<evidence type="ECO:0000256" key="1">
    <source>
        <dbReference type="ARBA" id="ARBA00009995"/>
    </source>
</evidence>
<keyword evidence="3" id="KW-0328">Glycosyltransferase</keyword>
<dbReference type="Gramene" id="AET7Gv20877000.1">
    <property type="protein sequence ID" value="AET7Gv20877000.1"/>
    <property type="gene ID" value="AET7Gv20877000"/>
</dbReference>
<feature type="compositionally biased region" description="Polar residues" evidence="5">
    <location>
        <begin position="1"/>
        <end position="12"/>
    </location>
</feature>
<reference evidence="6" key="3">
    <citation type="journal article" date="2017" name="Nature">
        <title>Genome sequence of the progenitor of the wheat D genome Aegilops tauschii.</title>
        <authorList>
            <person name="Luo M.C."/>
            <person name="Gu Y.Q."/>
            <person name="Puiu D."/>
            <person name="Wang H."/>
            <person name="Twardziok S.O."/>
            <person name="Deal K.R."/>
            <person name="Huo N."/>
            <person name="Zhu T."/>
            <person name="Wang L."/>
            <person name="Wang Y."/>
            <person name="McGuire P.E."/>
            <person name="Liu S."/>
            <person name="Long H."/>
            <person name="Ramasamy R.K."/>
            <person name="Rodriguez J.C."/>
            <person name="Van S.L."/>
            <person name="Yuan L."/>
            <person name="Wang Z."/>
            <person name="Xia Z."/>
            <person name="Xiao L."/>
            <person name="Anderson O.D."/>
            <person name="Ouyang S."/>
            <person name="Liang Y."/>
            <person name="Zimin A.V."/>
            <person name="Pertea G."/>
            <person name="Qi P."/>
            <person name="Bennetzen J.L."/>
            <person name="Dai X."/>
            <person name="Dawson M.W."/>
            <person name="Muller H.G."/>
            <person name="Kugler K."/>
            <person name="Rivarola-Duarte L."/>
            <person name="Spannagl M."/>
            <person name="Mayer K.F.X."/>
            <person name="Lu F.H."/>
            <person name="Bevan M.W."/>
            <person name="Leroy P."/>
            <person name="Li P."/>
            <person name="You F.M."/>
            <person name="Sun Q."/>
            <person name="Liu Z."/>
            <person name="Lyons E."/>
            <person name="Wicker T."/>
            <person name="Salzberg S.L."/>
            <person name="Devos K.M."/>
            <person name="Dvorak J."/>
        </authorList>
    </citation>
    <scope>NUCLEOTIDE SEQUENCE [LARGE SCALE GENOMIC DNA]</scope>
    <source>
        <strain evidence="6">cv. AL8/78</strain>
    </source>
</reference>
<organism evidence="6 7">
    <name type="scientific">Aegilops tauschii subsp. strangulata</name>
    <name type="common">Goatgrass</name>
    <dbReference type="NCBI Taxonomy" id="200361"/>
    <lineage>
        <taxon>Eukaryota</taxon>
        <taxon>Viridiplantae</taxon>
        <taxon>Streptophyta</taxon>
        <taxon>Embryophyta</taxon>
        <taxon>Tracheophyta</taxon>
        <taxon>Spermatophyta</taxon>
        <taxon>Magnoliopsida</taxon>
        <taxon>Liliopsida</taxon>
        <taxon>Poales</taxon>
        <taxon>Poaceae</taxon>
        <taxon>BOP clade</taxon>
        <taxon>Pooideae</taxon>
        <taxon>Triticodae</taxon>
        <taxon>Triticeae</taxon>
        <taxon>Triticinae</taxon>
        <taxon>Aegilops</taxon>
    </lineage>
</organism>
<sequence>SSQIDCAPSSATRKPPVAGVRETERGASMSPQPHFLVLTFPLQGHIAPALRLARRLLVAAPDALVTFSTTEAAHRRMFPAEADAPDSGGGDDCRLELLPFSDGTETGYVRSSTDPAAFTDYMASFQAAGARSVGELVDALAVRGRPVTRVVYTMLLPWAADVAREKGLPSALYWIQPAAVLAVYYHYFHGHAAVVADHRHDPSFLVRFPGLPTQAVRDLPSFLTESTDPSDFFHSVYTTVRDLFDTLDRETPRATVLVNTCQELEEGALAAVGAYDALPIGPVLPSGDEAGLFKQDDAKYMEWLDAKPADSVVYVAFGSLARMEREQLDELLLGLEETGRPYLCVVRKDIKAELADGEASETEMDAPLKNGMVVEWCDQVRVLSHAAVGCFVTHCGWNSVMESVACGVPMVCVPKMSDQRMNAWLVECEWRVGARAEVSGDGVLRAAEVRRRVEEVMREGEAAGGARRAASEWKAAVVEALGKGGSSDRNLRVFLEGITSGVSL</sequence>
<evidence type="ECO:0000256" key="5">
    <source>
        <dbReference type="SAM" id="MobiDB-lite"/>
    </source>
</evidence>
<dbReference type="Proteomes" id="UP000015105">
    <property type="component" value="Chromosome 7D"/>
</dbReference>